<keyword evidence="3" id="KW-0378">Hydrolase</keyword>
<evidence type="ECO:0000313" key="4">
    <source>
        <dbReference type="Proteomes" id="UP000664835"/>
    </source>
</evidence>
<dbReference type="InterPro" id="IPR029058">
    <property type="entry name" value="AB_hydrolase_fold"/>
</dbReference>
<organism evidence="3 4">
    <name type="scientific">Thiomicrorhabdus marina</name>
    <dbReference type="NCBI Taxonomy" id="2818442"/>
    <lineage>
        <taxon>Bacteria</taxon>
        <taxon>Pseudomonadati</taxon>
        <taxon>Pseudomonadota</taxon>
        <taxon>Gammaproteobacteria</taxon>
        <taxon>Thiotrichales</taxon>
        <taxon>Piscirickettsiaceae</taxon>
        <taxon>Thiomicrorhabdus</taxon>
    </lineage>
</organism>
<feature type="domain" description="AB hydrolase-1" evidence="2">
    <location>
        <begin position="26"/>
        <end position="147"/>
    </location>
</feature>
<dbReference type="PANTHER" id="PTHR43039">
    <property type="entry name" value="ESTERASE-RELATED"/>
    <property type="match status" value="1"/>
</dbReference>
<dbReference type="GO" id="GO:0016787">
    <property type="term" value="F:hydrolase activity"/>
    <property type="evidence" value="ECO:0007669"/>
    <property type="project" value="UniProtKB-KW"/>
</dbReference>
<gene>
    <name evidence="3" type="ORF">J3998_11965</name>
</gene>
<dbReference type="InterPro" id="IPR000073">
    <property type="entry name" value="AB_hydrolase_1"/>
</dbReference>
<dbReference type="RefSeq" id="WP_208150904.1">
    <property type="nucleotide sequence ID" value="NZ_JAGETV010000034.1"/>
</dbReference>
<protein>
    <submittedName>
        <fullName evidence="3">Alpha/beta hydrolase</fullName>
    </submittedName>
</protein>
<keyword evidence="4" id="KW-1185">Reference proteome</keyword>
<sequence>MVALANSEQSIITKHNISQYGDGDITLLFGHGFGCDKSVWDKVAPAFSDGYSVVVFDYVGCGRSDLRLYNHQHYSSLEAYADDLILLCDSLALQKVYFVGHSVSGAIGMLASIKRPDLFIQLITIGPSPHYINEPDYFGGFDKDDVMSLLDMMSLNYFEWANYLAPIAIGQKHDDKYSDNLKLSFLRSDPVISQTFAKVTFLCDIRDQIGDIPIPVCILYCVEDVIVPIEVINYLAQHIPVCQTTKIDGSGHYPQITSPNAVIQGIENCIKATGEN</sequence>
<evidence type="ECO:0000259" key="2">
    <source>
        <dbReference type="Pfam" id="PF00561"/>
    </source>
</evidence>
<dbReference type="SUPFAM" id="SSF53474">
    <property type="entry name" value="alpha/beta-Hydrolases"/>
    <property type="match status" value="1"/>
</dbReference>
<dbReference type="Gene3D" id="3.40.50.1820">
    <property type="entry name" value="alpha/beta hydrolase"/>
    <property type="match status" value="1"/>
</dbReference>
<reference evidence="3 4" key="1">
    <citation type="submission" date="2021-03" db="EMBL/GenBank/DDBJ databases">
        <title>Thiomicrorhabdus sp.nov.,novel sulfur-oxidizing bacteria isolated from coastal sediment.</title>
        <authorList>
            <person name="Liu X."/>
        </authorList>
    </citation>
    <scope>NUCLEOTIDE SEQUENCE [LARGE SCALE GENOMIC DNA]</scope>
    <source>
        <strain evidence="3 4">6S2-11</strain>
    </source>
</reference>
<evidence type="ECO:0000313" key="3">
    <source>
        <dbReference type="EMBL" id="MBO1928289.1"/>
    </source>
</evidence>
<dbReference type="PRINTS" id="PR00111">
    <property type="entry name" value="ABHYDROLASE"/>
</dbReference>
<name>A0ABS3Q7I0_9GAMM</name>
<dbReference type="EMBL" id="JAGETV010000034">
    <property type="protein sequence ID" value="MBO1928289.1"/>
    <property type="molecule type" value="Genomic_DNA"/>
</dbReference>
<comment type="caution">
    <text evidence="3">The sequence shown here is derived from an EMBL/GenBank/DDBJ whole genome shotgun (WGS) entry which is preliminary data.</text>
</comment>
<dbReference type="Proteomes" id="UP000664835">
    <property type="component" value="Unassembled WGS sequence"/>
</dbReference>
<comment type="similarity">
    <text evidence="1">Belongs to the AB hydrolase superfamily.</text>
</comment>
<proteinExistence type="inferred from homology"/>
<accession>A0ABS3Q7I0</accession>
<evidence type="ECO:0000256" key="1">
    <source>
        <dbReference type="ARBA" id="ARBA00008645"/>
    </source>
</evidence>
<dbReference type="Pfam" id="PF00561">
    <property type="entry name" value="Abhydrolase_1"/>
    <property type="match status" value="1"/>
</dbReference>